<gene>
    <name evidence="2" type="ORF">PMAA_007780</name>
</gene>
<dbReference type="Proteomes" id="UP000001294">
    <property type="component" value="Unassembled WGS sequence"/>
</dbReference>
<evidence type="ECO:0000313" key="2">
    <source>
        <dbReference type="EMBL" id="EEA20013.1"/>
    </source>
</evidence>
<sequence>MTATPAILSQWRDLPVYWDWNFRLLICESCGFALGPNQASSHFWEKHQVSVEQRHGLTEYLRQHDFQEPASVAPRPRGASEHPALRTYNGLACRLCETYYTINLDNLLKHLRHQHPDRPRSSRRAVDQLYDDVYLQTWNRQPYWIISRGGRTLRLAQERSTYDHLQALQERERTRHAAIQAATVQDSGIATRSFESLHPWIERTGWEQTYDGLHRDLLRRLTEMPLPYNRRQDHQLWSSPGEADLMSPAADEQVIWRIVHAVDSILDRCEETMQHTSRPILCWLRTFQPSPCYLKPFVFLARSTSTSRYRRIWKRFMVFLFRCFRLGAEVCRTRLRIKFRRKHVSSSLGPEPLHLRSRRSLWWDDHVDSMSGSDAAGESSEDDLDEEWDQPDDTESDSEDATTDDLDDKARNRAGAAESTDHLSTDLLPPPSLEKLFQLNIIFLIEEFTDGQPSSSLLMYFSGILGFSPDAQSFQPAKSFTPHLSTLIYIQRLLFLEYALPYRDYPTIGWNRRPRRHHLNRLNPIRRRYMIAGALTPLWSEDGQTVSFSGGELHMATFRRLAWYFLDEVETLCQELLLDYYPSINLGSVQDNLTNLSRGFSFVQHPKNRLMDAYLELANRACIYRQHHLFHNGQWNRQSIYKYIDRDKRLRKLLMGVLYTTGGQVPRIPKLSSLECVNGPSTELYIRPFIQMLKDEMTGLEIQAREEYKGSYIFCPKWHGPPWTSSQFLRILNDATEQAWKQRVTTQHYRQLVIRITEKHVREIFEPFNRHDDRTMAADLNVVFAW</sequence>
<keyword evidence="3" id="KW-1185">Reference proteome</keyword>
<feature type="region of interest" description="Disordered" evidence="1">
    <location>
        <begin position="372"/>
        <end position="426"/>
    </location>
</feature>
<dbReference type="InterPro" id="IPR022698">
    <property type="entry name" value="OrsD"/>
</dbReference>
<dbReference type="AlphaFoldDB" id="B6QU53"/>
<organism evidence="2 3">
    <name type="scientific">Talaromyces marneffei (strain ATCC 18224 / CBS 334.59 / QM 7333)</name>
    <name type="common">Penicillium marneffei</name>
    <dbReference type="NCBI Taxonomy" id="441960"/>
    <lineage>
        <taxon>Eukaryota</taxon>
        <taxon>Fungi</taxon>
        <taxon>Dikarya</taxon>
        <taxon>Ascomycota</taxon>
        <taxon>Pezizomycotina</taxon>
        <taxon>Eurotiomycetes</taxon>
        <taxon>Eurotiomycetidae</taxon>
        <taxon>Eurotiales</taxon>
        <taxon>Trichocomaceae</taxon>
        <taxon>Talaromyces</taxon>
        <taxon>Talaromyces sect. Talaromyces</taxon>
    </lineage>
</organism>
<evidence type="ECO:0000256" key="1">
    <source>
        <dbReference type="SAM" id="MobiDB-lite"/>
    </source>
</evidence>
<dbReference type="VEuPathDB" id="FungiDB:PMAA_007780"/>
<dbReference type="PhylomeDB" id="B6QU53"/>
<feature type="compositionally biased region" description="Acidic residues" evidence="1">
    <location>
        <begin position="379"/>
        <end position="407"/>
    </location>
</feature>
<evidence type="ECO:0000313" key="3">
    <source>
        <dbReference type="Proteomes" id="UP000001294"/>
    </source>
</evidence>
<dbReference type="Pfam" id="PF12013">
    <property type="entry name" value="OrsD"/>
    <property type="match status" value="1"/>
</dbReference>
<accession>B6QU53</accession>
<protein>
    <submittedName>
        <fullName evidence="2">Uncharacterized protein</fullName>
    </submittedName>
</protein>
<dbReference type="HOGENOM" id="CLU_003093_0_1_1"/>
<proteinExistence type="predicted"/>
<name>B6QU53_TALMQ</name>
<reference evidence="3" key="1">
    <citation type="journal article" date="2015" name="Genome Announc.">
        <title>Genome sequence of the AIDS-associated pathogen Penicillium marneffei (ATCC18224) and its near taxonomic relative Talaromyces stipitatus (ATCC10500).</title>
        <authorList>
            <person name="Nierman W.C."/>
            <person name="Fedorova-Abrams N.D."/>
            <person name="Andrianopoulos A."/>
        </authorList>
    </citation>
    <scope>NUCLEOTIDE SEQUENCE [LARGE SCALE GENOMIC DNA]</scope>
    <source>
        <strain evidence="3">ATCC 18224 / CBS 334.59 / QM 7333</strain>
    </source>
</reference>
<dbReference type="EMBL" id="DS995905">
    <property type="protein sequence ID" value="EEA20013.1"/>
    <property type="molecule type" value="Genomic_DNA"/>
</dbReference>